<dbReference type="EMBL" id="MT143234">
    <property type="protein sequence ID" value="QJA94466.1"/>
    <property type="molecule type" value="Genomic_DNA"/>
</dbReference>
<proteinExistence type="predicted"/>
<accession>A0A6M3LGX5</accession>
<name>A0A6M3LGX5_9ZZZZ</name>
<gene>
    <name evidence="1" type="ORF">MM415B03852_0003</name>
</gene>
<evidence type="ECO:0000313" key="1">
    <source>
        <dbReference type="EMBL" id="QJA94466.1"/>
    </source>
</evidence>
<sequence length="134" mass="15031">MSHWSMIAIAGPKAEIWQIKKGLEQAKMFDKIVLFDVPGDYGEFPDTTGYTEENWETITLDQEDGSLYGFMTKCMDACLEFTNRMSDQADKLGLIEIHKNVHWPKFGGNIFAVTGHVTAIQAANRLVFPGVSLN</sequence>
<dbReference type="AlphaFoldDB" id="A0A6M3LGX5"/>
<protein>
    <submittedName>
        <fullName evidence="1">Uncharacterized protein</fullName>
    </submittedName>
</protein>
<reference evidence="1" key="1">
    <citation type="submission" date="2020-03" db="EMBL/GenBank/DDBJ databases">
        <title>The deep terrestrial virosphere.</title>
        <authorList>
            <person name="Holmfeldt K."/>
            <person name="Nilsson E."/>
            <person name="Simone D."/>
            <person name="Lopez-Fernandez M."/>
            <person name="Wu X."/>
            <person name="de Brujin I."/>
            <person name="Lundin D."/>
            <person name="Andersson A."/>
            <person name="Bertilsson S."/>
            <person name="Dopson M."/>
        </authorList>
    </citation>
    <scope>NUCLEOTIDE SEQUENCE</scope>
    <source>
        <strain evidence="1">MM415B03852</strain>
    </source>
</reference>
<organism evidence="1">
    <name type="scientific">viral metagenome</name>
    <dbReference type="NCBI Taxonomy" id="1070528"/>
    <lineage>
        <taxon>unclassified sequences</taxon>
        <taxon>metagenomes</taxon>
        <taxon>organismal metagenomes</taxon>
    </lineage>
</organism>